<proteinExistence type="predicted"/>
<dbReference type="EMBL" id="BGPR01007869">
    <property type="protein sequence ID" value="GBN30109.1"/>
    <property type="molecule type" value="Genomic_DNA"/>
</dbReference>
<organism evidence="2 3">
    <name type="scientific">Araneus ventricosus</name>
    <name type="common">Orbweaver spider</name>
    <name type="synonym">Epeira ventricosa</name>
    <dbReference type="NCBI Taxonomy" id="182803"/>
    <lineage>
        <taxon>Eukaryota</taxon>
        <taxon>Metazoa</taxon>
        <taxon>Ecdysozoa</taxon>
        <taxon>Arthropoda</taxon>
        <taxon>Chelicerata</taxon>
        <taxon>Arachnida</taxon>
        <taxon>Araneae</taxon>
        <taxon>Araneomorphae</taxon>
        <taxon>Entelegynae</taxon>
        <taxon>Araneoidea</taxon>
        <taxon>Araneidae</taxon>
        <taxon>Araneus</taxon>
    </lineage>
</organism>
<evidence type="ECO:0000313" key="2">
    <source>
        <dbReference type="EMBL" id="GBN30109.1"/>
    </source>
</evidence>
<protein>
    <submittedName>
        <fullName evidence="2">Uncharacterized protein</fullName>
    </submittedName>
</protein>
<sequence>MESVLDTGNVRRRSGQGRTCATTQNEDRYLTLTARRNRRMNVIVLQQHLQRATGNRVQKNFENSEIKNTYVIGESHLSDQSDLHVHQKSTIGTYLPTRLSIIYISYNFKISLFM</sequence>
<gene>
    <name evidence="2" type="ORF">AVEN_218417_1</name>
</gene>
<reference evidence="2 3" key="1">
    <citation type="journal article" date="2019" name="Sci. Rep.">
        <title>Orb-weaving spider Araneus ventricosus genome elucidates the spidroin gene catalogue.</title>
        <authorList>
            <person name="Kono N."/>
            <person name="Nakamura H."/>
            <person name="Ohtoshi R."/>
            <person name="Moran D.A.P."/>
            <person name="Shinohara A."/>
            <person name="Yoshida Y."/>
            <person name="Fujiwara M."/>
            <person name="Mori M."/>
            <person name="Tomita M."/>
            <person name="Arakawa K."/>
        </authorList>
    </citation>
    <scope>NUCLEOTIDE SEQUENCE [LARGE SCALE GENOMIC DNA]</scope>
</reference>
<accession>A0A4Y2MUB5</accession>
<keyword evidence="3" id="KW-1185">Reference proteome</keyword>
<name>A0A4Y2MUB5_ARAVE</name>
<dbReference type="Proteomes" id="UP000499080">
    <property type="component" value="Unassembled WGS sequence"/>
</dbReference>
<dbReference type="AlphaFoldDB" id="A0A4Y2MUB5"/>
<evidence type="ECO:0000256" key="1">
    <source>
        <dbReference type="SAM" id="MobiDB-lite"/>
    </source>
</evidence>
<evidence type="ECO:0000313" key="3">
    <source>
        <dbReference type="Proteomes" id="UP000499080"/>
    </source>
</evidence>
<comment type="caution">
    <text evidence="2">The sequence shown here is derived from an EMBL/GenBank/DDBJ whole genome shotgun (WGS) entry which is preliminary data.</text>
</comment>
<feature type="region of interest" description="Disordered" evidence="1">
    <location>
        <begin position="1"/>
        <end position="20"/>
    </location>
</feature>